<dbReference type="AlphaFoldDB" id="A0A2P7S224"/>
<dbReference type="EMBL" id="PXYK01000021">
    <property type="protein sequence ID" value="PSJ56510.1"/>
    <property type="molecule type" value="Genomic_DNA"/>
</dbReference>
<dbReference type="RefSeq" id="WP_106774039.1">
    <property type="nucleotide sequence ID" value="NZ_PXYK01000021.1"/>
</dbReference>
<keyword evidence="3" id="KW-1185">Reference proteome</keyword>
<evidence type="ECO:0000313" key="3">
    <source>
        <dbReference type="Proteomes" id="UP000241229"/>
    </source>
</evidence>
<reference evidence="2 3" key="1">
    <citation type="submission" date="2018-03" db="EMBL/GenBank/DDBJ databases">
        <title>The draft genome of Mesorhizobium sp. 6GN-30.</title>
        <authorList>
            <person name="Liu L."/>
            <person name="Li L."/>
            <person name="Wang T."/>
            <person name="Zhang X."/>
            <person name="Liang L."/>
        </authorList>
    </citation>
    <scope>NUCLEOTIDE SEQUENCE [LARGE SCALE GENOMIC DNA]</scope>
    <source>
        <strain evidence="2 3">6GN30</strain>
    </source>
</reference>
<protein>
    <recommendedName>
        <fullName evidence="1">Glycosyltransferase 2-like domain-containing protein</fullName>
    </recommendedName>
</protein>
<sequence length="602" mass="68291">MELQEQLRHLRNSGQLHSKWYRDQYPDVGILGMDPAEHYLKYGARLGRNPGKNFDTRYYVERYPDVEDSGLNPVVHYVLHGQTQGRAYRVDTSDVDVVRRLYRKLWAGLGESAAVELEEIAQAEGYSNKARRVAAVTVATWLDYRGDSFKALGILLKAAYSSSHAGSSKDVQMRLGFLRLNFGDAKGAGASFAKIRQQQVDSDVYLALANVQDDDEARLAQINKTFHRNDLAEIRLRKTGEPLALSNIEGVPTPCAQADVGKVSVIMPAYSAARFIDVALRSLCKQTYQNLEIIVVDDCSPDDTYDVVCRLAASDSRIVPVRQERNQGAYPARNRGLEVASGDFITTHDADDWSHPQKIERQIGALVQNPDLMGVLTHWARVHHDLRFTTNWRLSDQVIHWSHSSFLFRRAVLDRLGGWDNVRVSADTEYIWRVENAFGEAAVKKLLRETPMAFALDDESSLTRTKLTHVSTTYYGLRHYYREICRYWHESVGGRLTPEQEEMKRRMIPRQMFTRDESAIVVDEHLLGDCSDPAVVRQMTAAARDGTMRYGITHVMDPKNDIEWPMYAQRFCDEFFELLAKENTAVIVPGAACEAAKTSNFT</sequence>
<organism evidence="2 3">
    <name type="scientific">Kumtagia ephedrae</name>
    <dbReference type="NCBI Taxonomy" id="2116701"/>
    <lineage>
        <taxon>Bacteria</taxon>
        <taxon>Pseudomonadati</taxon>
        <taxon>Pseudomonadota</taxon>
        <taxon>Alphaproteobacteria</taxon>
        <taxon>Hyphomicrobiales</taxon>
        <taxon>Phyllobacteriaceae</taxon>
        <taxon>Kumtagia</taxon>
    </lineage>
</organism>
<dbReference type="PANTHER" id="PTHR43685">
    <property type="entry name" value="GLYCOSYLTRANSFERASE"/>
    <property type="match status" value="1"/>
</dbReference>
<accession>A0A2P7S224</accession>
<name>A0A2P7S224_9HYPH</name>
<evidence type="ECO:0000259" key="1">
    <source>
        <dbReference type="Pfam" id="PF00535"/>
    </source>
</evidence>
<dbReference type="SUPFAM" id="SSF53448">
    <property type="entry name" value="Nucleotide-diphospho-sugar transferases"/>
    <property type="match status" value="1"/>
</dbReference>
<gene>
    <name evidence="2" type="ORF">C7I84_20270</name>
</gene>
<dbReference type="InterPro" id="IPR029044">
    <property type="entry name" value="Nucleotide-diphossugar_trans"/>
</dbReference>
<proteinExistence type="predicted"/>
<dbReference type="Gene3D" id="3.90.550.10">
    <property type="entry name" value="Spore Coat Polysaccharide Biosynthesis Protein SpsA, Chain A"/>
    <property type="match status" value="1"/>
</dbReference>
<dbReference type="Pfam" id="PF00535">
    <property type="entry name" value="Glycos_transf_2"/>
    <property type="match status" value="1"/>
</dbReference>
<comment type="caution">
    <text evidence="2">The sequence shown here is derived from an EMBL/GenBank/DDBJ whole genome shotgun (WGS) entry which is preliminary data.</text>
</comment>
<dbReference type="CDD" id="cd00761">
    <property type="entry name" value="Glyco_tranf_GTA_type"/>
    <property type="match status" value="1"/>
</dbReference>
<dbReference type="OrthoDB" id="9814639at2"/>
<evidence type="ECO:0000313" key="2">
    <source>
        <dbReference type="EMBL" id="PSJ56510.1"/>
    </source>
</evidence>
<dbReference type="InterPro" id="IPR050834">
    <property type="entry name" value="Glycosyltransf_2"/>
</dbReference>
<dbReference type="InterPro" id="IPR001173">
    <property type="entry name" value="Glyco_trans_2-like"/>
</dbReference>
<feature type="domain" description="Glycosyltransferase 2-like" evidence="1">
    <location>
        <begin position="264"/>
        <end position="375"/>
    </location>
</feature>
<dbReference type="Proteomes" id="UP000241229">
    <property type="component" value="Unassembled WGS sequence"/>
</dbReference>
<dbReference type="PANTHER" id="PTHR43685:SF2">
    <property type="entry name" value="GLYCOSYLTRANSFERASE 2-LIKE DOMAIN-CONTAINING PROTEIN"/>
    <property type="match status" value="1"/>
</dbReference>